<evidence type="ECO:0000313" key="1">
    <source>
        <dbReference type="EMBL" id="AOQ27367.1"/>
    </source>
</evidence>
<name>A0A1D7XGE2_9CAUD</name>
<keyword evidence="2" id="KW-1185">Reference proteome</keyword>
<dbReference type="EMBL" id="KX552041">
    <property type="protein sequence ID" value="AOQ27367.1"/>
    <property type="molecule type" value="Genomic_DNA"/>
</dbReference>
<organism evidence="1 2">
    <name type="scientific">Escherichia phage ESCO13</name>
    <dbReference type="NCBI Taxonomy" id="1881104"/>
    <lineage>
        <taxon>Viruses</taxon>
        <taxon>Duplodnaviria</taxon>
        <taxon>Heunggongvirae</taxon>
        <taxon>Uroviricota</taxon>
        <taxon>Caudoviricetes</taxon>
        <taxon>Stephanstirmvirinae</taxon>
        <taxon>Phapecoctavirus</taxon>
        <taxon>Phapecoctavirus ESCO13</taxon>
    </lineage>
</organism>
<proteinExistence type="predicted"/>
<protein>
    <submittedName>
        <fullName evidence="1">Uncharacterized protein</fullName>
    </submittedName>
</protein>
<evidence type="ECO:0000313" key="2">
    <source>
        <dbReference type="Proteomes" id="UP000225358"/>
    </source>
</evidence>
<gene>
    <name evidence="1" type="ORF">ESCO13_00233</name>
</gene>
<accession>A0A1D7XGE2</accession>
<reference evidence="1" key="1">
    <citation type="submission" date="2017-02" db="EMBL/GenBank/DDBJ databases">
        <title>Complete genome sequence of two Escherichia coli phages, vB_EcoM_ ESCO5 and vB_EcoM_ESCO13, which are related to phAPEC8.</title>
        <authorList>
            <person name="Trotereau A."/>
            <person name="Gonnet M."/>
            <person name="Viardot A."/>
            <person name="Lalmanach A.-C."/>
            <person name="Guabiraba R."/>
            <person name="Chanteloup N."/>
            <person name="Schouler C."/>
        </authorList>
    </citation>
    <scope>NUCLEOTIDE SEQUENCE [LARGE SCALE GENOMIC DNA]</scope>
</reference>
<dbReference type="Proteomes" id="UP000225358">
    <property type="component" value="Segment"/>
</dbReference>
<sequence>MAGYHITDIKKQPYGSIEKIKEEVEELFDAVEQDCKIMQLVELSDIIGAVEGVLEQQFPDMTLQDLIIMSNITKRAFRTGGRS</sequence>